<keyword evidence="4 11" id="KW-0808">Transferase</keyword>
<evidence type="ECO:0000313" key="13">
    <source>
        <dbReference type="EMBL" id="WBL31547.1"/>
    </source>
</evidence>
<feature type="transmembrane region" description="Helical" evidence="12">
    <location>
        <begin position="7"/>
        <end position="28"/>
    </location>
</feature>
<evidence type="ECO:0000256" key="3">
    <source>
        <dbReference type="ARBA" id="ARBA00022516"/>
    </source>
</evidence>
<dbReference type="InterPro" id="IPR048254">
    <property type="entry name" value="CDP_ALCOHOL_P_TRANSF_CS"/>
</dbReference>
<keyword evidence="14" id="KW-1185">Reference proteome</keyword>
<comment type="similarity">
    <text evidence="2 11">Belongs to the CDP-alcohol phosphatidyltransferase class-I family.</text>
</comment>
<dbReference type="Gene3D" id="1.20.120.1760">
    <property type="match status" value="1"/>
</dbReference>
<evidence type="ECO:0000313" key="14">
    <source>
        <dbReference type="Proteomes" id="UP001210120"/>
    </source>
</evidence>
<dbReference type="EMBL" id="CP115156">
    <property type="protein sequence ID" value="WBL31547.1"/>
    <property type="molecule type" value="Genomic_DNA"/>
</dbReference>
<evidence type="ECO:0000256" key="5">
    <source>
        <dbReference type="ARBA" id="ARBA00022692"/>
    </source>
</evidence>
<feature type="transmembrane region" description="Helical" evidence="12">
    <location>
        <begin position="80"/>
        <end position="99"/>
    </location>
</feature>
<dbReference type="Proteomes" id="UP001210120">
    <property type="component" value="Chromosome"/>
</dbReference>
<evidence type="ECO:0000256" key="1">
    <source>
        <dbReference type="ARBA" id="ARBA00004141"/>
    </source>
</evidence>
<keyword evidence="7" id="KW-0443">Lipid metabolism</keyword>
<proteinExistence type="inferred from homology"/>
<dbReference type="Pfam" id="PF01066">
    <property type="entry name" value="CDP-OH_P_transf"/>
    <property type="match status" value="1"/>
</dbReference>
<evidence type="ECO:0000256" key="8">
    <source>
        <dbReference type="ARBA" id="ARBA00023136"/>
    </source>
</evidence>
<evidence type="ECO:0000256" key="2">
    <source>
        <dbReference type="ARBA" id="ARBA00010441"/>
    </source>
</evidence>
<organism evidence="13 14">
    <name type="scientific">Candidatus Phytoplasma sacchari</name>
    <dbReference type="NCBI Taxonomy" id="2609813"/>
    <lineage>
        <taxon>Bacteria</taxon>
        <taxon>Bacillati</taxon>
        <taxon>Mycoplasmatota</taxon>
        <taxon>Mollicutes</taxon>
        <taxon>Acholeplasmatales</taxon>
        <taxon>Acholeplasmataceae</taxon>
        <taxon>Candidatus Phytoplasma</taxon>
        <taxon>16SrXI (Rice yellow dwarf group)</taxon>
    </lineage>
</organism>
<evidence type="ECO:0000256" key="6">
    <source>
        <dbReference type="ARBA" id="ARBA00022989"/>
    </source>
</evidence>
<accession>A0ABY7M1F6</accession>
<feature type="transmembrane region" description="Helical" evidence="12">
    <location>
        <begin position="190"/>
        <end position="211"/>
    </location>
</feature>
<feature type="transmembrane region" description="Helical" evidence="12">
    <location>
        <begin position="48"/>
        <end position="68"/>
    </location>
</feature>
<gene>
    <name evidence="13" type="ORF">O7R10_00590</name>
</gene>
<feature type="transmembrane region" description="Helical" evidence="12">
    <location>
        <begin position="159"/>
        <end position="178"/>
    </location>
</feature>
<evidence type="ECO:0000256" key="10">
    <source>
        <dbReference type="ARBA" id="ARBA00023264"/>
    </source>
</evidence>
<keyword evidence="9" id="KW-0594">Phospholipid biosynthesis</keyword>
<dbReference type="InterPro" id="IPR043130">
    <property type="entry name" value="CDP-OH_PTrfase_TM_dom"/>
</dbReference>
<sequence>MKNIIKISANLLTIFRIILVFFMLPFLYFQFNFKNLSSYNYSINNFKFYFGMIFILAIFTDYLDGFIARKFKQQTIFGKFFDPIADKLLVFISQIYLYILCRKGILTTNFPDINKKLEYFILSFFIISNFRDFLIMGVRCVAFEQKKIIDSSFLGKIKTFFIFTSILLVLFVEFWIKIFNIENIDFLIKFIKIFILFNIFFIILSGLDYIIKSNKIIFSKFI</sequence>
<dbReference type="PANTHER" id="PTHR14269:SF62">
    <property type="entry name" value="CDP-DIACYLGLYCEROL--GLYCEROL-3-PHOSPHATE 3-PHOSPHATIDYLTRANSFERASE 1, CHLOROPLASTIC"/>
    <property type="match status" value="1"/>
</dbReference>
<evidence type="ECO:0000256" key="7">
    <source>
        <dbReference type="ARBA" id="ARBA00023098"/>
    </source>
</evidence>
<evidence type="ECO:0000256" key="12">
    <source>
        <dbReference type="SAM" id="Phobius"/>
    </source>
</evidence>
<keyword evidence="5 12" id="KW-0812">Transmembrane</keyword>
<evidence type="ECO:0000256" key="4">
    <source>
        <dbReference type="ARBA" id="ARBA00022679"/>
    </source>
</evidence>
<dbReference type="InterPro" id="IPR000462">
    <property type="entry name" value="CDP-OH_P_trans"/>
</dbReference>
<reference evidence="13" key="1">
    <citation type="submission" date="2022-12" db="EMBL/GenBank/DDBJ databases">
        <title>Genomic Characterization of Candidatus Phytoplasma sacchari in China.</title>
        <authorList>
            <person name="Zhang R.-Y."/>
        </authorList>
    </citation>
    <scope>NUCLEOTIDE SEQUENCE [LARGE SCALE GENOMIC DNA]</scope>
    <source>
        <strain evidence="13">SCWL1</strain>
    </source>
</reference>
<dbReference type="InterPro" id="IPR004570">
    <property type="entry name" value="Phosphatidylglycerol_P_synth"/>
</dbReference>
<dbReference type="InterPro" id="IPR050324">
    <property type="entry name" value="CDP-alcohol_PTase-I"/>
</dbReference>
<name>A0ABY7M1F6_9MOLU</name>
<keyword evidence="3" id="KW-0444">Lipid biosynthesis</keyword>
<evidence type="ECO:0000256" key="11">
    <source>
        <dbReference type="RuleBase" id="RU003750"/>
    </source>
</evidence>
<keyword evidence="10" id="KW-1208">Phospholipid metabolism</keyword>
<protein>
    <submittedName>
        <fullName evidence="13">CDP-alcohol phosphatidyltransferase family protein</fullName>
    </submittedName>
</protein>
<dbReference type="PIRSF" id="PIRSF000847">
    <property type="entry name" value="Phos_ph_gly_syn"/>
    <property type="match status" value="1"/>
</dbReference>
<dbReference type="PROSITE" id="PS00379">
    <property type="entry name" value="CDP_ALCOHOL_P_TRANSF"/>
    <property type="match status" value="1"/>
</dbReference>
<feature type="transmembrane region" description="Helical" evidence="12">
    <location>
        <begin position="119"/>
        <end position="138"/>
    </location>
</feature>
<keyword evidence="8 12" id="KW-0472">Membrane</keyword>
<dbReference type="PANTHER" id="PTHR14269">
    <property type="entry name" value="CDP-DIACYLGLYCEROL--GLYCEROL-3-PHOSPHATE 3-PHOSPHATIDYLTRANSFERASE-RELATED"/>
    <property type="match status" value="1"/>
</dbReference>
<evidence type="ECO:0000256" key="9">
    <source>
        <dbReference type="ARBA" id="ARBA00023209"/>
    </source>
</evidence>
<comment type="subcellular location">
    <subcellularLocation>
        <location evidence="1">Membrane</location>
        <topology evidence="1">Multi-pass membrane protein</topology>
    </subcellularLocation>
</comment>
<keyword evidence="6 12" id="KW-1133">Transmembrane helix</keyword>